<dbReference type="SUPFAM" id="SSF56112">
    <property type="entry name" value="Protein kinase-like (PK-like)"/>
    <property type="match status" value="1"/>
</dbReference>
<comment type="function">
    <text evidence="7">Catalyzes the GTP-dependent phosphorylation of 5-hydroxy-L-lysine.</text>
</comment>
<dbReference type="PANTHER" id="PTHR21064">
    <property type="entry name" value="AMINOGLYCOSIDE PHOSPHOTRANSFERASE DOMAIN-CONTAINING PROTEIN-RELATED"/>
    <property type="match status" value="1"/>
</dbReference>
<protein>
    <recommendedName>
        <fullName evidence="9">Hydroxylysine kinase</fullName>
        <ecNumber evidence="8">2.7.1.81</ecNumber>
    </recommendedName>
</protein>
<evidence type="ECO:0000256" key="1">
    <source>
        <dbReference type="ARBA" id="ARBA00004496"/>
    </source>
</evidence>
<evidence type="ECO:0000256" key="8">
    <source>
        <dbReference type="ARBA" id="ARBA00038873"/>
    </source>
</evidence>
<dbReference type="Gene3D" id="3.90.1200.10">
    <property type="match status" value="1"/>
</dbReference>
<organism evidence="11 12">
    <name type="scientific">Fistulifera solaris</name>
    <name type="common">Oleaginous diatom</name>
    <dbReference type="NCBI Taxonomy" id="1519565"/>
    <lineage>
        <taxon>Eukaryota</taxon>
        <taxon>Sar</taxon>
        <taxon>Stramenopiles</taxon>
        <taxon>Ochrophyta</taxon>
        <taxon>Bacillariophyta</taxon>
        <taxon>Bacillariophyceae</taxon>
        <taxon>Bacillariophycidae</taxon>
        <taxon>Naviculales</taxon>
        <taxon>Naviculaceae</taxon>
        <taxon>Fistulifera</taxon>
    </lineage>
</organism>
<dbReference type="AlphaFoldDB" id="A0A1Z5KJL7"/>
<dbReference type="OrthoDB" id="6288734at2759"/>
<dbReference type="InterPro" id="IPR002575">
    <property type="entry name" value="Aminoglycoside_PTrfase"/>
</dbReference>
<comment type="caution">
    <text evidence="11">The sequence shown here is derived from an EMBL/GenBank/DDBJ whole genome shotgun (WGS) entry which is preliminary data.</text>
</comment>
<evidence type="ECO:0000256" key="4">
    <source>
        <dbReference type="ARBA" id="ARBA00022679"/>
    </source>
</evidence>
<accession>A0A1Z5KJL7</accession>
<evidence type="ECO:0000256" key="5">
    <source>
        <dbReference type="ARBA" id="ARBA00022777"/>
    </source>
</evidence>
<dbReference type="EMBL" id="BDSP01000247">
    <property type="protein sequence ID" value="GAX26504.1"/>
    <property type="molecule type" value="Genomic_DNA"/>
</dbReference>
<dbReference type="PANTHER" id="PTHR21064:SF1">
    <property type="entry name" value="HYDROXYLYSINE KINASE"/>
    <property type="match status" value="1"/>
</dbReference>
<dbReference type="GO" id="GO:0047992">
    <property type="term" value="F:hydroxylysine kinase activity"/>
    <property type="evidence" value="ECO:0007669"/>
    <property type="project" value="UniProtKB-EC"/>
</dbReference>
<comment type="catalytic activity">
    <reaction evidence="6">
        <text>(5R)-5-hydroxy-L-lysine + GTP = (5R)-5-phosphooxy-L-lysine + GDP + H(+)</text>
        <dbReference type="Rhea" id="RHEA:19049"/>
        <dbReference type="ChEBI" id="CHEBI:15378"/>
        <dbReference type="ChEBI" id="CHEBI:37565"/>
        <dbReference type="ChEBI" id="CHEBI:57882"/>
        <dbReference type="ChEBI" id="CHEBI:58189"/>
        <dbReference type="ChEBI" id="CHEBI:58357"/>
        <dbReference type="EC" id="2.7.1.81"/>
    </reaction>
</comment>
<keyword evidence="4" id="KW-0808">Transferase</keyword>
<evidence type="ECO:0000259" key="10">
    <source>
        <dbReference type="Pfam" id="PF01636"/>
    </source>
</evidence>
<feature type="domain" description="Aminoglycoside phosphotransferase" evidence="10">
    <location>
        <begin position="56"/>
        <end position="328"/>
    </location>
</feature>
<keyword evidence="5" id="KW-0418">Kinase</keyword>
<dbReference type="EC" id="2.7.1.81" evidence="8"/>
<evidence type="ECO:0000256" key="6">
    <source>
        <dbReference type="ARBA" id="ARBA00036820"/>
    </source>
</evidence>
<sequence>MSPYSSDNNKKSDAERTEEEWRKLLVPSVSLEAVEQLLRQHFTAQTCRVLQQLDSYDDANYKVQLDDTFYLFKIHNGVESKQFLQDAETSCIAFQNALMEALRPVPHINSNLPVEKTENSFENPIDTAPTVLSASLSVVSEQHSPQTLCCRLLSWVPGRPMSTILFLPVESLFLTGLYLGHLHRAFDVAFPQQHAEKDAPWKKAAQRYHIWNLRHVLDIRPFVIQYLPTVDDKQARILSILDAFAAQLPDFQQKLPVGVCHNDLNDANVLCDEQCRVTGVIDYGDAVETWRVADVAVCMAYAMLSSYGKSQRGISAAAAVLRGYHSVTELSEAERRAIPLLIACRLATSVTLGFYSYQQNPENTYLLLHAQPAWNALALLWPLNEKKRTALHAAIHRLLDQAVSQSWCEGSELIGDLCVPDPTVEDSFVNVRPSN</sequence>
<evidence type="ECO:0000256" key="7">
    <source>
        <dbReference type="ARBA" id="ARBA00037368"/>
    </source>
</evidence>
<name>A0A1Z5KJL7_FISSO</name>
<gene>
    <name evidence="11" type="ORF">FisN_23Lh029</name>
</gene>
<keyword evidence="12" id="KW-1185">Reference proteome</keyword>
<keyword evidence="3" id="KW-0963">Cytoplasm</keyword>
<dbReference type="GO" id="GO:0005737">
    <property type="term" value="C:cytoplasm"/>
    <property type="evidence" value="ECO:0007669"/>
    <property type="project" value="UniProtKB-SubCell"/>
</dbReference>
<evidence type="ECO:0000313" key="12">
    <source>
        <dbReference type="Proteomes" id="UP000198406"/>
    </source>
</evidence>
<comment type="similarity">
    <text evidence="2">Belongs to the aminoglycoside phosphotransferase family.</text>
</comment>
<evidence type="ECO:0000256" key="2">
    <source>
        <dbReference type="ARBA" id="ARBA00006219"/>
    </source>
</evidence>
<dbReference type="Proteomes" id="UP000198406">
    <property type="component" value="Unassembled WGS sequence"/>
</dbReference>
<reference evidence="11 12" key="1">
    <citation type="journal article" date="2015" name="Plant Cell">
        <title>Oil accumulation by the oleaginous diatom Fistulifera solaris as revealed by the genome and transcriptome.</title>
        <authorList>
            <person name="Tanaka T."/>
            <person name="Maeda Y."/>
            <person name="Veluchamy A."/>
            <person name="Tanaka M."/>
            <person name="Abida H."/>
            <person name="Marechal E."/>
            <person name="Bowler C."/>
            <person name="Muto M."/>
            <person name="Sunaga Y."/>
            <person name="Tanaka M."/>
            <person name="Yoshino T."/>
            <person name="Taniguchi T."/>
            <person name="Fukuda Y."/>
            <person name="Nemoto M."/>
            <person name="Matsumoto M."/>
            <person name="Wong P.S."/>
            <person name="Aburatani S."/>
            <person name="Fujibuchi W."/>
        </authorList>
    </citation>
    <scope>NUCLEOTIDE SEQUENCE [LARGE SCALE GENOMIC DNA]</scope>
    <source>
        <strain evidence="11 12">JPCC DA0580</strain>
    </source>
</reference>
<dbReference type="InterPro" id="IPR050249">
    <property type="entry name" value="Pseudomonas-type_ThrB"/>
</dbReference>
<comment type="subcellular location">
    <subcellularLocation>
        <location evidence="1">Cytoplasm</location>
    </subcellularLocation>
</comment>
<dbReference type="InParanoid" id="A0A1Z5KJL7"/>
<dbReference type="Pfam" id="PF01636">
    <property type="entry name" value="APH"/>
    <property type="match status" value="1"/>
</dbReference>
<evidence type="ECO:0000256" key="3">
    <source>
        <dbReference type="ARBA" id="ARBA00022490"/>
    </source>
</evidence>
<evidence type="ECO:0000256" key="9">
    <source>
        <dbReference type="ARBA" id="ARBA00040505"/>
    </source>
</evidence>
<proteinExistence type="inferred from homology"/>
<dbReference type="InterPro" id="IPR011009">
    <property type="entry name" value="Kinase-like_dom_sf"/>
</dbReference>
<evidence type="ECO:0000313" key="11">
    <source>
        <dbReference type="EMBL" id="GAX26504.1"/>
    </source>
</evidence>